<dbReference type="Proteomes" id="UP000548423">
    <property type="component" value="Unassembled WGS sequence"/>
</dbReference>
<protein>
    <recommendedName>
        <fullName evidence="3">Zinc chelation protein SecC</fullName>
    </recommendedName>
</protein>
<name>A0A852TKC7_9BACI</name>
<reference evidence="2" key="1">
    <citation type="submission" date="2020-07" db="EMBL/GenBank/DDBJ databases">
        <authorList>
            <person name="Partida-Martinez L."/>
            <person name="Huntemann M."/>
            <person name="Clum A."/>
            <person name="Wang J."/>
            <person name="Palaniappan K."/>
            <person name="Ritter S."/>
            <person name="Chen I.-M."/>
            <person name="Stamatis D."/>
            <person name="Reddy T."/>
            <person name="O'Malley R."/>
            <person name="Daum C."/>
            <person name="Shapiro N."/>
            <person name="Ivanova N."/>
            <person name="Kyrpides N."/>
            <person name="Woyke T."/>
        </authorList>
    </citation>
    <scope>NUCLEOTIDE SEQUENCE [LARGE SCALE GENOMIC DNA]</scope>
    <source>
        <strain evidence="2">AT2.8</strain>
    </source>
</reference>
<reference evidence="2" key="2">
    <citation type="submission" date="2020-08" db="EMBL/GenBank/DDBJ databases">
        <title>The Agave Microbiome: Exploring the role of microbial communities in plant adaptations to desert environments.</title>
        <authorList>
            <person name="Partida-Martinez L.P."/>
        </authorList>
    </citation>
    <scope>NUCLEOTIDE SEQUENCE [LARGE SCALE GENOMIC DNA]</scope>
    <source>
        <strain evidence="2">AT2.8</strain>
    </source>
</reference>
<evidence type="ECO:0000313" key="1">
    <source>
        <dbReference type="EMBL" id="NYE07544.1"/>
    </source>
</evidence>
<dbReference type="InterPro" id="IPR004027">
    <property type="entry name" value="SEC_C_motif"/>
</dbReference>
<dbReference type="Gene3D" id="3.10.450.50">
    <property type="match status" value="1"/>
</dbReference>
<dbReference type="EMBL" id="JACCBX010000009">
    <property type="protein sequence ID" value="NYE07544.1"/>
    <property type="molecule type" value="Genomic_DNA"/>
</dbReference>
<evidence type="ECO:0008006" key="3">
    <source>
        <dbReference type="Google" id="ProtNLM"/>
    </source>
</evidence>
<sequence length="384" mass="44543">MTFLEKIKPHLISDDILIQEVVLHALHDYPNVPEEWTNELLKEAFRNKDKQTSIFIYLENQSFNEEAVKILVENVPSMEPSNRHLALNLVHRIEPELALKYKEQLQNYIPKETWSLYDLLLHGKDEEVYSEYGQILNDLERAGSEHHHYLIKAKKLAACLVKNGWVTENEIDLVLEEELKEKWFSFNGILTVYMIGLLKLERYIPLLVSLLDRDEDSLLEELSVTLTSFQSDEVVKEVAPYLRKDNSIIYTASIVENIKSDFAVEVLREAYRSAKELDQQDILMEALCHQFSEEALPEITAHMELEYTSGLVDVEQTVYGYFSILGLKHRELALWRQVALERELDFRQKGNDLPLAPVRNEMKVGRNDPCPCGSGKKYKKCCGK</sequence>
<gene>
    <name evidence="1" type="ORF">F4694_004355</name>
</gene>
<dbReference type="SUPFAM" id="SSF103642">
    <property type="entry name" value="Sec-C motif"/>
    <property type="match status" value="1"/>
</dbReference>
<evidence type="ECO:0000313" key="2">
    <source>
        <dbReference type="Proteomes" id="UP000548423"/>
    </source>
</evidence>
<organism evidence="1 2">
    <name type="scientific">Neobacillus niacini</name>
    <dbReference type="NCBI Taxonomy" id="86668"/>
    <lineage>
        <taxon>Bacteria</taxon>
        <taxon>Bacillati</taxon>
        <taxon>Bacillota</taxon>
        <taxon>Bacilli</taxon>
        <taxon>Bacillales</taxon>
        <taxon>Bacillaceae</taxon>
        <taxon>Neobacillus</taxon>
    </lineage>
</organism>
<dbReference type="Pfam" id="PF02810">
    <property type="entry name" value="SEC-C"/>
    <property type="match status" value="1"/>
</dbReference>
<comment type="caution">
    <text evidence="1">The sequence shown here is derived from an EMBL/GenBank/DDBJ whole genome shotgun (WGS) entry which is preliminary data.</text>
</comment>
<proteinExistence type="predicted"/>
<accession>A0A852TKC7</accession>
<dbReference type="AlphaFoldDB" id="A0A852TKC7"/>